<dbReference type="Pfam" id="PF11396">
    <property type="entry name" value="PepSY_like"/>
    <property type="match status" value="2"/>
</dbReference>
<dbReference type="AlphaFoldDB" id="A0A9D9IXA8"/>
<feature type="signal peptide" evidence="1">
    <location>
        <begin position="1"/>
        <end position="21"/>
    </location>
</feature>
<dbReference type="InterPro" id="IPR021533">
    <property type="entry name" value="PepSY-like"/>
</dbReference>
<evidence type="ECO:0000259" key="2">
    <source>
        <dbReference type="Pfam" id="PF11396"/>
    </source>
</evidence>
<name>A0A9D9IXA8_9BACT</name>
<dbReference type="Proteomes" id="UP000823769">
    <property type="component" value="Unassembled WGS sequence"/>
</dbReference>
<gene>
    <name evidence="3" type="ORF">IAB76_02935</name>
</gene>
<evidence type="ECO:0000313" key="3">
    <source>
        <dbReference type="EMBL" id="MBO8480051.1"/>
    </source>
</evidence>
<feature type="domain" description="Putative beta-lactamase-inhibitor-like PepSY-like" evidence="2">
    <location>
        <begin position="62"/>
        <end position="142"/>
    </location>
</feature>
<evidence type="ECO:0000256" key="1">
    <source>
        <dbReference type="SAM" id="SignalP"/>
    </source>
</evidence>
<sequence>MKKIMTLLSGLMLLLAIPAAADNDRAVTIDQLPAAAREFIAENFPGEQVAYAKLERDFPESRYEVVFTSARKLEFKRNGEWTKIDCRYSSVPEDAVPPQIRAKVLELFPGASIIEIERDRRETEIKLDNRMEMKFDRRGLLIEIDD</sequence>
<keyword evidence="1" id="KW-0732">Signal</keyword>
<comment type="caution">
    <text evidence="3">The sequence shown here is derived from an EMBL/GenBank/DDBJ whole genome shotgun (WGS) entry which is preliminary data.</text>
</comment>
<feature type="chain" id="PRO_5039205895" evidence="1">
    <location>
        <begin position="22"/>
        <end position="146"/>
    </location>
</feature>
<dbReference type="Gene3D" id="3.40.1420.30">
    <property type="match status" value="1"/>
</dbReference>
<evidence type="ECO:0000313" key="4">
    <source>
        <dbReference type="Proteomes" id="UP000823769"/>
    </source>
</evidence>
<dbReference type="SUPFAM" id="SSF160574">
    <property type="entry name" value="BT0923-like"/>
    <property type="match status" value="1"/>
</dbReference>
<reference evidence="3" key="1">
    <citation type="submission" date="2020-10" db="EMBL/GenBank/DDBJ databases">
        <authorList>
            <person name="Gilroy R."/>
        </authorList>
    </citation>
    <scope>NUCLEOTIDE SEQUENCE</scope>
    <source>
        <strain evidence="3">B3-1481</strain>
    </source>
</reference>
<reference evidence="3" key="2">
    <citation type="journal article" date="2021" name="PeerJ">
        <title>Extensive microbial diversity within the chicken gut microbiome revealed by metagenomics and culture.</title>
        <authorList>
            <person name="Gilroy R."/>
            <person name="Ravi A."/>
            <person name="Getino M."/>
            <person name="Pursley I."/>
            <person name="Horton D.L."/>
            <person name="Alikhan N.F."/>
            <person name="Baker D."/>
            <person name="Gharbi K."/>
            <person name="Hall N."/>
            <person name="Watson M."/>
            <person name="Adriaenssens E.M."/>
            <person name="Foster-Nyarko E."/>
            <person name="Jarju S."/>
            <person name="Secka A."/>
            <person name="Antonio M."/>
            <person name="Oren A."/>
            <person name="Chaudhuri R.R."/>
            <person name="La Ragione R."/>
            <person name="Hildebrand F."/>
            <person name="Pallen M.J."/>
        </authorList>
    </citation>
    <scope>NUCLEOTIDE SEQUENCE</scope>
    <source>
        <strain evidence="3">B3-1481</strain>
    </source>
</reference>
<accession>A0A9D9IXA8</accession>
<organism evidence="3 4">
    <name type="scientific">Candidatus Cryptobacteroides avistercoris</name>
    <dbReference type="NCBI Taxonomy" id="2840758"/>
    <lineage>
        <taxon>Bacteria</taxon>
        <taxon>Pseudomonadati</taxon>
        <taxon>Bacteroidota</taxon>
        <taxon>Bacteroidia</taxon>
        <taxon>Bacteroidales</taxon>
        <taxon>Candidatus Cryptobacteroides</taxon>
    </lineage>
</organism>
<proteinExistence type="predicted"/>
<feature type="domain" description="Putative beta-lactamase-inhibitor-like PepSY-like" evidence="2">
    <location>
        <begin position="25"/>
        <end position="57"/>
    </location>
</feature>
<dbReference type="EMBL" id="JADILW010000043">
    <property type="protein sequence ID" value="MBO8480051.1"/>
    <property type="molecule type" value="Genomic_DNA"/>
</dbReference>
<protein>
    <submittedName>
        <fullName evidence="3">PepSY-like domain-containing protein</fullName>
    </submittedName>
</protein>